<accession>A0A7C3W8V4</accession>
<dbReference type="EMBL" id="DSRP01000268">
    <property type="protein sequence ID" value="HGG92081.1"/>
    <property type="molecule type" value="Genomic_DNA"/>
</dbReference>
<proteinExistence type="predicted"/>
<name>A0A7C3W8V4_9BACT</name>
<evidence type="ECO:0000313" key="1">
    <source>
        <dbReference type="EMBL" id="HGG92081.1"/>
    </source>
</evidence>
<protein>
    <recommendedName>
        <fullName evidence="2">Flagellar protein FlgN</fullName>
    </recommendedName>
</protein>
<sequence length="157" mass="17354">MNRFILENLTRQAQALKVLRTLQEDEFSHLKEFRPQSVGAVEFSIQELMRQLMAERTAIRAMVRTLDPAATRLSGVAAHLGADWDAVSGLLAEIDKLEQACAKQAEKSYALALALFDQSTGYVDFFKQQLTPAKQSYGPRGVFAKAKPAPAMVRGAL</sequence>
<dbReference type="InterPro" id="IPR007809">
    <property type="entry name" value="FlgN-like"/>
</dbReference>
<evidence type="ECO:0008006" key="2">
    <source>
        <dbReference type="Google" id="ProtNLM"/>
    </source>
</evidence>
<dbReference type="GO" id="GO:0044780">
    <property type="term" value="P:bacterial-type flagellum assembly"/>
    <property type="evidence" value="ECO:0007669"/>
    <property type="project" value="InterPro"/>
</dbReference>
<reference evidence="1" key="1">
    <citation type="journal article" date="2020" name="mSystems">
        <title>Genome- and Community-Level Interaction Insights into Carbon Utilization and Element Cycling Functions of Hydrothermarchaeota in Hydrothermal Sediment.</title>
        <authorList>
            <person name="Zhou Z."/>
            <person name="Liu Y."/>
            <person name="Xu W."/>
            <person name="Pan J."/>
            <person name="Luo Z.H."/>
            <person name="Li M."/>
        </authorList>
    </citation>
    <scope>NUCLEOTIDE SEQUENCE [LARGE SCALE GENOMIC DNA]</scope>
    <source>
        <strain evidence="1">SpSt-413</strain>
    </source>
</reference>
<organism evidence="1">
    <name type="scientific">Fundidesulfovibrio putealis</name>
    <dbReference type="NCBI Taxonomy" id="270496"/>
    <lineage>
        <taxon>Bacteria</taxon>
        <taxon>Pseudomonadati</taxon>
        <taxon>Thermodesulfobacteriota</taxon>
        <taxon>Desulfovibrionia</taxon>
        <taxon>Desulfovibrionales</taxon>
        <taxon>Desulfovibrionaceae</taxon>
        <taxon>Fundidesulfovibrio</taxon>
    </lineage>
</organism>
<dbReference type="AlphaFoldDB" id="A0A7C3W8V4"/>
<comment type="caution">
    <text evidence="1">The sequence shown here is derived from an EMBL/GenBank/DDBJ whole genome shotgun (WGS) entry which is preliminary data.</text>
</comment>
<gene>
    <name evidence="1" type="ORF">ENR59_03925</name>
</gene>
<dbReference type="Pfam" id="PF05130">
    <property type="entry name" value="FlgN"/>
    <property type="match status" value="1"/>
</dbReference>